<name>A0A7S0NL95_MICPS</name>
<evidence type="ECO:0000256" key="2">
    <source>
        <dbReference type="PROSITE-ProRule" id="PRU00283"/>
    </source>
</evidence>
<dbReference type="Gene3D" id="3.40.850.10">
    <property type="entry name" value="Kinesin motor domain"/>
    <property type="match status" value="1"/>
</dbReference>
<dbReference type="SUPFAM" id="SSF52540">
    <property type="entry name" value="P-loop containing nucleoside triphosphate hydrolases"/>
    <property type="match status" value="1"/>
</dbReference>
<reference evidence="6" key="1">
    <citation type="submission" date="2021-01" db="EMBL/GenBank/DDBJ databases">
        <authorList>
            <person name="Corre E."/>
            <person name="Pelletier E."/>
            <person name="Niang G."/>
            <person name="Scheremetjew M."/>
            <person name="Finn R."/>
            <person name="Kale V."/>
            <person name="Holt S."/>
            <person name="Cochrane G."/>
            <person name="Meng A."/>
            <person name="Brown T."/>
            <person name="Cohen L."/>
        </authorList>
    </citation>
    <scope>NUCLEOTIDE SEQUENCE</scope>
    <source>
        <strain evidence="6">CCMP1723</strain>
    </source>
</reference>
<evidence type="ECO:0000259" key="5">
    <source>
        <dbReference type="PROSITE" id="PS50067"/>
    </source>
</evidence>
<dbReference type="SMART" id="SM00129">
    <property type="entry name" value="KISc"/>
    <property type="match status" value="1"/>
</dbReference>
<dbReference type="InterPro" id="IPR001752">
    <property type="entry name" value="Kinesin_motor_dom"/>
</dbReference>
<evidence type="ECO:0000256" key="3">
    <source>
        <dbReference type="SAM" id="Coils"/>
    </source>
</evidence>
<dbReference type="InterPro" id="IPR027640">
    <property type="entry name" value="Kinesin-like_fam"/>
</dbReference>
<dbReference type="GO" id="GO:0003777">
    <property type="term" value="F:microtubule motor activity"/>
    <property type="evidence" value="ECO:0007669"/>
    <property type="project" value="InterPro"/>
</dbReference>
<organism evidence="6">
    <name type="scientific">Micromonas pusilla</name>
    <name type="common">Picoplanktonic green alga</name>
    <name type="synonym">Chromulina pusilla</name>
    <dbReference type="NCBI Taxonomy" id="38833"/>
    <lineage>
        <taxon>Eukaryota</taxon>
        <taxon>Viridiplantae</taxon>
        <taxon>Chlorophyta</taxon>
        <taxon>Mamiellophyceae</taxon>
        <taxon>Mamiellales</taxon>
        <taxon>Mamiellaceae</taxon>
        <taxon>Micromonas</taxon>
    </lineage>
</organism>
<keyword evidence="1 2" id="KW-0505">Motor protein</keyword>
<proteinExistence type="inferred from homology"/>
<dbReference type="GO" id="GO:0007018">
    <property type="term" value="P:microtubule-based movement"/>
    <property type="evidence" value="ECO:0007669"/>
    <property type="project" value="InterPro"/>
</dbReference>
<dbReference type="PRINTS" id="PR00380">
    <property type="entry name" value="KINESINHEAVY"/>
</dbReference>
<dbReference type="AlphaFoldDB" id="A0A7S0NL95"/>
<feature type="region of interest" description="Disordered" evidence="4">
    <location>
        <begin position="1009"/>
        <end position="1046"/>
    </location>
</feature>
<accession>A0A7S0NL95</accession>
<dbReference type="GO" id="GO:0005524">
    <property type="term" value="F:ATP binding"/>
    <property type="evidence" value="ECO:0007669"/>
    <property type="project" value="UniProtKB-UniRule"/>
</dbReference>
<keyword evidence="2" id="KW-0067">ATP-binding</keyword>
<evidence type="ECO:0000256" key="4">
    <source>
        <dbReference type="SAM" id="MobiDB-lite"/>
    </source>
</evidence>
<evidence type="ECO:0000313" key="6">
    <source>
        <dbReference type="EMBL" id="CAD8519481.1"/>
    </source>
</evidence>
<dbReference type="InterPro" id="IPR008984">
    <property type="entry name" value="SMAD_FHA_dom_sf"/>
</dbReference>
<feature type="coiled-coil region" evidence="3">
    <location>
        <begin position="951"/>
        <end position="992"/>
    </location>
</feature>
<dbReference type="EMBL" id="HBEQ01008601">
    <property type="protein sequence ID" value="CAD8519481.1"/>
    <property type="molecule type" value="Transcribed_RNA"/>
</dbReference>
<dbReference type="InterPro" id="IPR027417">
    <property type="entry name" value="P-loop_NTPase"/>
</dbReference>
<sequence>MASIQVAMRCRPFVGPGDLGVELRQTGDGPAGGEVNILNSNYTQTRYGFAYAWWSAHNHSKYAEKDKHIAADMKFISQDLAYEACGLKIKEDLLNGSAVVMFAYGLSGSGKTFTVFGPDAADSPDAWFKHAEPNDMWGILPRLAYSIFNEKTDEWKVTIKYFQNVVDTVRDLTSPSASEQQYKAGMRKDQDGFMDIDWCGKVVVNSWDELRTMFQQCNARKAISPTQFNHQSTRGHCVMTLEVEKPDADAPSMKHRGRLYVCDLAGTEPAGDIFYAEYKKVPQDDGSNEYQLVGPHSNQAKTKELQDQGKKINLSLSEMAQFFMKMAAAFKKGQLKAGATIPGCNSYFLCKYLKDTMMQAKTYLFCAIRPETKFHQYTYATLGFANNASVIKLDPKKATAAASELERKLMKELDEMRELVAQLRKQIAEGGGGGDAKETVAAAEQVASLQRSMTVKIQEIQQEADPSAAAAAVAYEKQKAHLQARGITLSSEVEDVSKLNTPYLINLDEDPFRSGRMLCILEKTPTSFGREKNDVRPQSMSMVADHCFFDGSGAKRSIKGGKGAAFVNGQLIKSGKTQELNDGDRVIIGSELYVFRVPGSTAEIDEDTAFEEYRLALLSNSEYKGQFKQAASGLRVGGKNMSLDKKSAEQLEEEMMALYPKAAEVENLCTMLDREYIDTSVVLQSTKITSASKEDAKVAVKVVNRNANPVETIYLPAFEFNRAYKILSDELYHLRDAISAEEYYVVPFQHDPLMLLFDSTFHVGTAVLFPEYLIYNLETDDSERLCEVFPAAASGNQNMDAGKLDVVWEPLPGPEGATGSVLDIIDETDLLGKSWTYRCRIKQALQLPMICDLCYCEYEFFDGYGYNTFATETVDFSSRPTRSPVLEYEYEHHVECVTEEFLAWLKKPLEIKIFISLDVKRPDQLAGTDNQKVVDLIRADMKLPAQRVKTAQGADAALAEAMERIQSLQDKVEALMSENEKVKKANKRLVMQRRVALAVAMEAAKGSYPDTGMEAMKAEKAGKPPPKPSAREASTKKKGSSACVVS</sequence>
<feature type="binding site" evidence="2">
    <location>
        <begin position="105"/>
        <end position="112"/>
    </location>
    <ligand>
        <name>ATP</name>
        <dbReference type="ChEBI" id="CHEBI:30616"/>
    </ligand>
</feature>
<protein>
    <recommendedName>
        <fullName evidence="5">Kinesin motor domain-containing protein</fullName>
    </recommendedName>
</protein>
<dbReference type="InterPro" id="IPR036961">
    <property type="entry name" value="Kinesin_motor_dom_sf"/>
</dbReference>
<dbReference type="Pfam" id="PF00225">
    <property type="entry name" value="Kinesin"/>
    <property type="match status" value="1"/>
</dbReference>
<dbReference type="PROSITE" id="PS50067">
    <property type="entry name" value="KINESIN_MOTOR_2"/>
    <property type="match status" value="1"/>
</dbReference>
<evidence type="ECO:0000256" key="1">
    <source>
        <dbReference type="ARBA" id="ARBA00023175"/>
    </source>
</evidence>
<comment type="similarity">
    <text evidence="2">Belongs to the TRAFAC class myosin-kinesin ATPase superfamily. Kinesin family.</text>
</comment>
<dbReference type="PANTHER" id="PTHR24115">
    <property type="entry name" value="KINESIN-RELATED"/>
    <property type="match status" value="1"/>
</dbReference>
<feature type="domain" description="Kinesin motor" evidence="5">
    <location>
        <begin position="3"/>
        <end position="268"/>
    </location>
</feature>
<feature type="coiled-coil region" evidence="3">
    <location>
        <begin position="402"/>
        <end position="429"/>
    </location>
</feature>
<dbReference type="Gene3D" id="2.60.200.20">
    <property type="match status" value="1"/>
</dbReference>
<dbReference type="SUPFAM" id="SSF49879">
    <property type="entry name" value="SMAD/FHA domain"/>
    <property type="match status" value="1"/>
</dbReference>
<dbReference type="GO" id="GO:0008017">
    <property type="term" value="F:microtubule binding"/>
    <property type="evidence" value="ECO:0007669"/>
    <property type="project" value="InterPro"/>
</dbReference>
<keyword evidence="3" id="KW-0175">Coiled coil</keyword>
<gene>
    <name evidence="6" type="ORF">MCOM1403_LOCUS6907</name>
</gene>
<keyword evidence="2" id="KW-0547">Nucleotide-binding</keyword>